<proteinExistence type="predicted"/>
<sequence length="180" mass="18975">MTKLGIILSSARPNRIGGGIADWVRDAAPAGTDIDLIDLREVALPAFDETFSPKAEQPRTTPHATAWAERIDALDAVVILTPQYNGSYPGALKNAIDYLFAEWSGLPTLLVGYGWGAANEVLPVLETLMTRVGADVVGSIGLGFREDLSVEGELFVTEAKVAALASGLATLEEKALAPVA</sequence>
<feature type="domain" description="NADPH-dependent FMN reductase-like" evidence="1">
    <location>
        <begin position="3"/>
        <end position="139"/>
    </location>
</feature>
<dbReference type="GO" id="GO:0010181">
    <property type="term" value="F:FMN binding"/>
    <property type="evidence" value="ECO:0007669"/>
    <property type="project" value="TreeGrafter"/>
</dbReference>
<dbReference type="SUPFAM" id="SSF52218">
    <property type="entry name" value="Flavoproteins"/>
    <property type="match status" value="1"/>
</dbReference>
<dbReference type="InterPro" id="IPR029039">
    <property type="entry name" value="Flavoprotein-like_sf"/>
</dbReference>
<evidence type="ECO:0000259" key="1">
    <source>
        <dbReference type="Pfam" id="PF03358"/>
    </source>
</evidence>
<evidence type="ECO:0000313" key="2">
    <source>
        <dbReference type="EMBL" id="ATG54745.1"/>
    </source>
</evidence>
<dbReference type="AlphaFoldDB" id="A0A291GWZ7"/>
<keyword evidence="3" id="KW-1185">Reference proteome</keyword>
<protein>
    <submittedName>
        <fullName evidence="2">Flavoprotein</fullName>
    </submittedName>
</protein>
<dbReference type="GO" id="GO:0016491">
    <property type="term" value="F:oxidoreductase activity"/>
    <property type="evidence" value="ECO:0007669"/>
    <property type="project" value="InterPro"/>
</dbReference>
<dbReference type="Pfam" id="PF03358">
    <property type="entry name" value="FMN_red"/>
    <property type="match status" value="1"/>
</dbReference>
<accession>A0A291GWZ7</accession>
<reference evidence="2 3" key="1">
    <citation type="journal article" date="2014" name="Int. J. Syst. Evol. Microbiol.">
        <title>Brachybacterium ginsengisoli sp. nov., isolated from soil of a ginseng field.</title>
        <authorList>
            <person name="Hoang V.A."/>
            <person name="Kim Y.J."/>
            <person name="Nguyen N.L."/>
            <person name="Yang D.C."/>
        </authorList>
    </citation>
    <scope>NUCLEOTIDE SEQUENCE [LARGE SCALE GENOMIC DNA]</scope>
    <source>
        <strain evidence="2 3">DCY80</strain>
    </source>
</reference>
<dbReference type="OrthoDB" id="9812295at2"/>
<dbReference type="PANTHER" id="PTHR30543:SF21">
    <property type="entry name" value="NAD(P)H-DEPENDENT FMN REDUCTASE LOT6"/>
    <property type="match status" value="1"/>
</dbReference>
<gene>
    <name evidence="2" type="ORF">CFK41_08170</name>
</gene>
<dbReference type="Gene3D" id="3.40.50.360">
    <property type="match status" value="1"/>
</dbReference>
<dbReference type="RefSeq" id="WP_096799210.1">
    <property type="nucleotide sequence ID" value="NZ_CP023564.1"/>
</dbReference>
<organism evidence="2 3">
    <name type="scientific">Brachybacterium ginsengisoli</name>
    <dbReference type="NCBI Taxonomy" id="1331682"/>
    <lineage>
        <taxon>Bacteria</taxon>
        <taxon>Bacillati</taxon>
        <taxon>Actinomycetota</taxon>
        <taxon>Actinomycetes</taxon>
        <taxon>Micrococcales</taxon>
        <taxon>Dermabacteraceae</taxon>
        <taxon>Brachybacterium</taxon>
    </lineage>
</organism>
<name>A0A291GWZ7_9MICO</name>
<dbReference type="InterPro" id="IPR005025">
    <property type="entry name" value="FMN_Rdtase-like_dom"/>
</dbReference>
<dbReference type="KEGG" id="bgg:CFK41_08170"/>
<dbReference type="InterPro" id="IPR050712">
    <property type="entry name" value="NAD(P)H-dep_reductase"/>
</dbReference>
<dbReference type="GO" id="GO:0005829">
    <property type="term" value="C:cytosol"/>
    <property type="evidence" value="ECO:0007669"/>
    <property type="project" value="TreeGrafter"/>
</dbReference>
<dbReference type="EMBL" id="CP023564">
    <property type="protein sequence ID" value="ATG54745.1"/>
    <property type="molecule type" value="Genomic_DNA"/>
</dbReference>
<dbReference type="Proteomes" id="UP000217889">
    <property type="component" value="Chromosome"/>
</dbReference>
<evidence type="ECO:0000313" key="3">
    <source>
        <dbReference type="Proteomes" id="UP000217889"/>
    </source>
</evidence>
<dbReference type="PANTHER" id="PTHR30543">
    <property type="entry name" value="CHROMATE REDUCTASE"/>
    <property type="match status" value="1"/>
</dbReference>